<sequence>MQSEYASPTSTRLLPAQRKELENKCHNRFNWSDGGHWIGSGKQPNCFIKNEISNSKSHTYLFETDAAATAWNLEHEKAIRYTGHLATAGLTVAATLLTSGMAAIAIGTIVAITKDELQAAVDYPRMARGWSFEMIFEHNFKWSPHPWGQKGLTQKITLISRDFEGTIVRESSATRKYQLSELPDGLARAIASAPSIKTTSTYA</sequence>
<accession>A0A0M2V2F7</accession>
<name>A0A0M2V2F7_9GAMM</name>
<gene>
    <name evidence="1" type="ORF">WG68_18770</name>
</gene>
<dbReference type="AlphaFoldDB" id="A0A0M2V2F7"/>
<dbReference type="OrthoDB" id="6402325at2"/>
<dbReference type="EMBL" id="LAHO01000028">
    <property type="protein sequence ID" value="KKO43815.1"/>
    <property type="molecule type" value="Genomic_DNA"/>
</dbReference>
<organism evidence="1 2">
    <name type="scientific">Arsukibacterium ikkense</name>
    <dbReference type="NCBI Taxonomy" id="336831"/>
    <lineage>
        <taxon>Bacteria</taxon>
        <taxon>Pseudomonadati</taxon>
        <taxon>Pseudomonadota</taxon>
        <taxon>Gammaproteobacteria</taxon>
        <taxon>Chromatiales</taxon>
        <taxon>Chromatiaceae</taxon>
        <taxon>Arsukibacterium</taxon>
    </lineage>
</organism>
<dbReference type="RefSeq" id="WP_046559255.1">
    <property type="nucleotide sequence ID" value="NZ_LAHO01000028.1"/>
</dbReference>
<evidence type="ECO:0000313" key="2">
    <source>
        <dbReference type="Proteomes" id="UP000034228"/>
    </source>
</evidence>
<proteinExistence type="predicted"/>
<evidence type="ECO:0000313" key="1">
    <source>
        <dbReference type="EMBL" id="KKO43815.1"/>
    </source>
</evidence>
<reference evidence="1 2" key="1">
    <citation type="submission" date="2015-03" db="EMBL/GenBank/DDBJ databases">
        <title>Draft genome sequences of two protease-producing strains of Arsukibacterium isolated from two cold and alkaline environments.</title>
        <authorList>
            <person name="Lylloff J.E."/>
            <person name="Skov L.B."/>
            <person name="Jepsen M."/>
            <person name="Hallin P.F."/>
            <person name="Sorensen S.J."/>
            <person name="Stougaard P."/>
            <person name="Glaring M.A."/>
        </authorList>
    </citation>
    <scope>NUCLEOTIDE SEQUENCE [LARGE SCALE GENOMIC DNA]</scope>
    <source>
        <strain evidence="1 2">GCM72</strain>
    </source>
</reference>
<protein>
    <submittedName>
        <fullName evidence="1">Uncharacterized protein</fullName>
    </submittedName>
</protein>
<keyword evidence="2" id="KW-1185">Reference proteome</keyword>
<comment type="caution">
    <text evidence="1">The sequence shown here is derived from an EMBL/GenBank/DDBJ whole genome shotgun (WGS) entry which is preliminary data.</text>
</comment>
<dbReference type="Proteomes" id="UP000034228">
    <property type="component" value="Unassembled WGS sequence"/>
</dbReference>